<evidence type="ECO:0000313" key="4">
    <source>
        <dbReference type="Proteomes" id="UP001595846"/>
    </source>
</evidence>
<comment type="caution">
    <text evidence="3">The sequence shown here is derived from an EMBL/GenBank/DDBJ whole genome shotgun (WGS) entry which is preliminary data.</text>
</comment>
<dbReference type="EMBL" id="JBHSAQ010000016">
    <property type="protein sequence ID" value="MFC3960291.1"/>
    <property type="molecule type" value="Genomic_DNA"/>
</dbReference>
<accession>A0ABD5NU59</accession>
<name>A0ABD5NU59_9EURY</name>
<gene>
    <name evidence="3" type="ORF">ACFOUR_18220</name>
</gene>
<evidence type="ECO:0000259" key="2">
    <source>
        <dbReference type="Pfam" id="PF20546"/>
    </source>
</evidence>
<dbReference type="GeneID" id="73901664"/>
<evidence type="ECO:0000313" key="3">
    <source>
        <dbReference type="EMBL" id="MFC3960291.1"/>
    </source>
</evidence>
<dbReference type="InterPro" id="IPR046648">
    <property type="entry name" value="DUF6760"/>
</dbReference>
<dbReference type="AlphaFoldDB" id="A0ABD5NU59"/>
<dbReference type="Pfam" id="PF20546">
    <property type="entry name" value="DUF6760"/>
    <property type="match status" value="1"/>
</dbReference>
<dbReference type="Proteomes" id="UP001595846">
    <property type="component" value="Unassembled WGS sequence"/>
</dbReference>
<organism evidence="3 4">
    <name type="scientific">Halovivax cerinus</name>
    <dbReference type="NCBI Taxonomy" id="1487865"/>
    <lineage>
        <taxon>Archaea</taxon>
        <taxon>Methanobacteriati</taxon>
        <taxon>Methanobacteriota</taxon>
        <taxon>Stenosarchaea group</taxon>
        <taxon>Halobacteria</taxon>
        <taxon>Halobacteriales</taxon>
        <taxon>Natrialbaceae</taxon>
        <taxon>Halovivax</taxon>
    </lineage>
</organism>
<dbReference type="RefSeq" id="WP_382274837.1">
    <property type="nucleotide sequence ID" value="NZ_CP101824.1"/>
</dbReference>
<sequence>MGVTDPDTVFEEVAFVAYHFGWSHETVLSLPHWERRRWCEEISEINERMNEPVDVARSDDSSGAASTRGSFIDGTGEGVILQNSFEGE</sequence>
<feature type="domain" description="DUF6760" evidence="2">
    <location>
        <begin position="2"/>
        <end position="87"/>
    </location>
</feature>
<feature type="compositionally biased region" description="Basic and acidic residues" evidence="1">
    <location>
        <begin position="50"/>
        <end position="60"/>
    </location>
</feature>
<protein>
    <submittedName>
        <fullName evidence="3">DUF6760 family protein</fullName>
    </submittedName>
</protein>
<evidence type="ECO:0000256" key="1">
    <source>
        <dbReference type="SAM" id="MobiDB-lite"/>
    </source>
</evidence>
<reference evidence="3 4" key="1">
    <citation type="journal article" date="2019" name="Int. J. Syst. Evol. Microbiol.">
        <title>The Global Catalogue of Microorganisms (GCM) 10K type strain sequencing project: providing services to taxonomists for standard genome sequencing and annotation.</title>
        <authorList>
            <consortium name="The Broad Institute Genomics Platform"/>
            <consortium name="The Broad Institute Genome Sequencing Center for Infectious Disease"/>
            <person name="Wu L."/>
            <person name="Ma J."/>
        </authorList>
    </citation>
    <scope>NUCLEOTIDE SEQUENCE [LARGE SCALE GENOMIC DNA]</scope>
    <source>
        <strain evidence="3 4">IBRC-M 10256</strain>
    </source>
</reference>
<proteinExistence type="predicted"/>
<keyword evidence="4" id="KW-1185">Reference proteome</keyword>
<feature type="region of interest" description="Disordered" evidence="1">
    <location>
        <begin position="50"/>
        <end position="77"/>
    </location>
</feature>